<dbReference type="EMBL" id="BRXY01000231">
    <property type="protein sequence ID" value="GMH79147.1"/>
    <property type="molecule type" value="Genomic_DNA"/>
</dbReference>
<feature type="transmembrane region" description="Helical" evidence="1">
    <location>
        <begin position="625"/>
        <end position="643"/>
    </location>
</feature>
<feature type="transmembrane region" description="Helical" evidence="1">
    <location>
        <begin position="396"/>
        <end position="416"/>
    </location>
</feature>
<feature type="non-terminal residue" evidence="2">
    <location>
        <position position="1"/>
    </location>
</feature>
<keyword evidence="1" id="KW-1133">Transmembrane helix</keyword>
<keyword evidence="1" id="KW-0812">Transmembrane</keyword>
<feature type="transmembrane region" description="Helical" evidence="1">
    <location>
        <begin position="490"/>
        <end position="514"/>
    </location>
</feature>
<dbReference type="AlphaFoldDB" id="A0A9W7B124"/>
<feature type="transmembrane region" description="Helical" evidence="1">
    <location>
        <begin position="578"/>
        <end position="594"/>
    </location>
</feature>
<name>A0A9W7B124_9STRA</name>
<protein>
    <submittedName>
        <fullName evidence="2">Uncharacterized protein</fullName>
    </submittedName>
</protein>
<keyword evidence="3" id="KW-1185">Reference proteome</keyword>
<feature type="transmembrane region" description="Helical" evidence="1">
    <location>
        <begin position="181"/>
        <end position="202"/>
    </location>
</feature>
<dbReference type="OrthoDB" id="189797at2759"/>
<feature type="transmembrane region" description="Helical" evidence="1">
    <location>
        <begin position="520"/>
        <end position="539"/>
    </location>
</feature>
<keyword evidence="1" id="KW-0472">Membrane</keyword>
<evidence type="ECO:0000256" key="1">
    <source>
        <dbReference type="SAM" id="Phobius"/>
    </source>
</evidence>
<organism evidence="2 3">
    <name type="scientific">Triparma strigata</name>
    <dbReference type="NCBI Taxonomy" id="1606541"/>
    <lineage>
        <taxon>Eukaryota</taxon>
        <taxon>Sar</taxon>
        <taxon>Stramenopiles</taxon>
        <taxon>Ochrophyta</taxon>
        <taxon>Bolidophyceae</taxon>
        <taxon>Parmales</taxon>
        <taxon>Triparmaceae</taxon>
        <taxon>Triparma</taxon>
    </lineage>
</organism>
<reference evidence="3" key="1">
    <citation type="journal article" date="2023" name="Commun. Biol.">
        <title>Genome analysis of Parmales, the sister group of diatoms, reveals the evolutionary specialization of diatoms from phago-mixotrophs to photoautotrophs.</title>
        <authorList>
            <person name="Ban H."/>
            <person name="Sato S."/>
            <person name="Yoshikawa S."/>
            <person name="Yamada K."/>
            <person name="Nakamura Y."/>
            <person name="Ichinomiya M."/>
            <person name="Sato N."/>
            <person name="Blanc-Mathieu R."/>
            <person name="Endo H."/>
            <person name="Kuwata A."/>
            <person name="Ogata H."/>
        </authorList>
    </citation>
    <scope>NUCLEOTIDE SEQUENCE [LARGE SCALE GENOMIC DNA]</scope>
    <source>
        <strain evidence="3">NIES 3701</strain>
    </source>
</reference>
<feature type="transmembrane region" description="Helical" evidence="1">
    <location>
        <begin position="737"/>
        <end position="761"/>
    </location>
</feature>
<feature type="transmembrane region" description="Helical" evidence="1">
    <location>
        <begin position="350"/>
        <end position="367"/>
    </location>
</feature>
<feature type="transmembrane region" description="Helical" evidence="1">
    <location>
        <begin position="712"/>
        <end position="731"/>
    </location>
</feature>
<evidence type="ECO:0000313" key="2">
    <source>
        <dbReference type="EMBL" id="GMH79147.1"/>
    </source>
</evidence>
<feature type="transmembrane region" description="Helical" evidence="1">
    <location>
        <begin position="120"/>
        <end position="141"/>
    </location>
</feature>
<accession>A0A9W7B124</accession>
<feature type="transmembrane region" description="Helical" evidence="1">
    <location>
        <begin position="551"/>
        <end position="572"/>
    </location>
</feature>
<feature type="transmembrane region" description="Helical" evidence="1">
    <location>
        <begin position="663"/>
        <end position="681"/>
    </location>
</feature>
<gene>
    <name evidence="2" type="ORF">TrST_g6966</name>
</gene>
<evidence type="ECO:0000313" key="3">
    <source>
        <dbReference type="Proteomes" id="UP001165085"/>
    </source>
</evidence>
<feature type="transmembrane region" description="Helical" evidence="1">
    <location>
        <begin position="44"/>
        <end position="66"/>
    </location>
</feature>
<proteinExistence type="predicted"/>
<feature type="transmembrane region" description="Helical" evidence="1">
    <location>
        <begin position="308"/>
        <end position="330"/>
    </location>
</feature>
<feature type="transmembrane region" description="Helical" evidence="1">
    <location>
        <begin position="87"/>
        <end position="108"/>
    </location>
</feature>
<feature type="transmembrane region" description="Helical" evidence="1">
    <location>
        <begin position="243"/>
        <end position="264"/>
    </location>
</feature>
<comment type="caution">
    <text evidence="2">The sequence shown here is derived from an EMBL/GenBank/DDBJ whole genome shotgun (WGS) entry which is preliminary data.</text>
</comment>
<feature type="transmembrane region" description="Helical" evidence="1">
    <location>
        <begin position="270"/>
        <end position="287"/>
    </location>
</feature>
<feature type="transmembrane region" description="Helical" evidence="1">
    <location>
        <begin position="428"/>
        <end position="450"/>
    </location>
</feature>
<dbReference type="Proteomes" id="UP001165085">
    <property type="component" value="Unassembled WGS sequence"/>
</dbReference>
<sequence>CEGGIDRTALCNNTQTPTDLEGTAINIECDWRQCTRALFSQVSLGLMVVIYIGFKCITGLAPRNVLNKHMVKFRNIVAVKLTLQEGLQISSLLVTAGCGMFMLGAYGSEGAIKDTRERNAMLTVGISGVVFLLVVAVWKLFEVRADIGRGGEGDEVLMMAEEQEEEEEEPEQAPLTEASSAWFWVGVVATTCQTSMNIWSAITIENISDDTMTTLALPFVLIFYFGSIYSQPRRQEPKDRRKLWLHFISFTHCGMMPWVIRIFVNGEETALGLAFIACAVILTYCVFLTMKHRKYVGKNLSDAELETFLVEVLFTGGMQTVFTILFFTFRTSKCMFETGDIALCLNNAKAATYIATYILTWWLITIVEASVSGSNSAVANEYAVTAAKIAKMEIGFVRGTQCFLYLLVMLCGTFLFSTMSSEKANESVIWSVGFTGLALSFCLVMIEIYISLKLHRRKRHGAISRKSTTYSNDGRGADETDTSLVQECSWVFVLISVFLTTISTIYCICFAVTADERYELKAKLFLPIASMSFGLSCFLKPKRKDAFYMRFLWIHFFSFAFVSEVSASIGWFRLNNNAAWINLVRLLSVWPYVFKQKRRVREAASGLTDVELSHFLCTSILKKGTACLVPMVFFSFETIACFIEEGTFLGEENNRQCENSSNASLYLSGYLLALALMGIYCSGMPKEVKQAVNIDIFALAEMKITWWQKLQGLFIGVGGSCSLYLLSVLGVRGAPSLTVNIIGSLGLLAMGFATLLTMAVVNRLYSRYKKILAVRVREGEGGDGGGGEDRGERGRNISTGEIQEGFWFASFV</sequence>
<feature type="transmembrane region" description="Helical" evidence="1">
    <location>
        <begin position="214"/>
        <end position="231"/>
    </location>
</feature>